<reference evidence="2" key="1">
    <citation type="submission" date="2021-03" db="EMBL/GenBank/DDBJ databases">
        <title>Draft genome sequence of rust myrtle Austropuccinia psidii MF-1, a brazilian biotype.</title>
        <authorList>
            <person name="Quecine M.C."/>
            <person name="Pachon D.M.R."/>
            <person name="Bonatelli M.L."/>
            <person name="Correr F.H."/>
            <person name="Franceschini L.M."/>
            <person name="Leite T.F."/>
            <person name="Margarido G.R.A."/>
            <person name="Almeida C.A."/>
            <person name="Ferrarezi J.A."/>
            <person name="Labate C.A."/>
        </authorList>
    </citation>
    <scope>NUCLEOTIDE SEQUENCE</scope>
    <source>
        <strain evidence="2">MF-1</strain>
    </source>
</reference>
<feature type="compositionally biased region" description="Basic residues" evidence="1">
    <location>
        <begin position="165"/>
        <end position="177"/>
    </location>
</feature>
<keyword evidence="3" id="KW-1185">Reference proteome</keyword>
<proteinExistence type="predicted"/>
<comment type="caution">
    <text evidence="2">The sequence shown here is derived from an EMBL/GenBank/DDBJ whole genome shotgun (WGS) entry which is preliminary data.</text>
</comment>
<evidence type="ECO:0000313" key="2">
    <source>
        <dbReference type="EMBL" id="MBW0563710.1"/>
    </source>
</evidence>
<gene>
    <name evidence="2" type="ORF">O181_103425</name>
</gene>
<feature type="compositionally biased region" description="Basic and acidic residues" evidence="1">
    <location>
        <begin position="151"/>
        <end position="164"/>
    </location>
</feature>
<sequence length="177" mass="20753">MKYTREVFSNSKHNFWKHNRMSSSKVPQNQKKNLTYLVLEAWKMKSRLQLVLWEIALDFGLAKRCFTVRWWLIPLVLPVQSCLIFFENLFPARVITRNSTYSLSTSENYSHTEDHFWEGLLGSLLSRTIGVEGPDGGAEDMIGVRVRKKEIGKGDEEKSDERRKQWGLKKRKKNTET</sequence>
<dbReference type="EMBL" id="AVOT02074628">
    <property type="protein sequence ID" value="MBW0563710.1"/>
    <property type="molecule type" value="Genomic_DNA"/>
</dbReference>
<evidence type="ECO:0000256" key="1">
    <source>
        <dbReference type="SAM" id="MobiDB-lite"/>
    </source>
</evidence>
<dbReference type="AlphaFoldDB" id="A0A9Q3JLK7"/>
<protein>
    <submittedName>
        <fullName evidence="2">Uncharacterized protein</fullName>
    </submittedName>
</protein>
<accession>A0A9Q3JLK7</accession>
<feature type="region of interest" description="Disordered" evidence="1">
    <location>
        <begin position="151"/>
        <end position="177"/>
    </location>
</feature>
<evidence type="ECO:0000313" key="3">
    <source>
        <dbReference type="Proteomes" id="UP000765509"/>
    </source>
</evidence>
<name>A0A9Q3JLK7_9BASI</name>
<dbReference type="Proteomes" id="UP000765509">
    <property type="component" value="Unassembled WGS sequence"/>
</dbReference>
<organism evidence="2 3">
    <name type="scientific">Austropuccinia psidii MF-1</name>
    <dbReference type="NCBI Taxonomy" id="1389203"/>
    <lineage>
        <taxon>Eukaryota</taxon>
        <taxon>Fungi</taxon>
        <taxon>Dikarya</taxon>
        <taxon>Basidiomycota</taxon>
        <taxon>Pucciniomycotina</taxon>
        <taxon>Pucciniomycetes</taxon>
        <taxon>Pucciniales</taxon>
        <taxon>Sphaerophragmiaceae</taxon>
        <taxon>Austropuccinia</taxon>
    </lineage>
</organism>